<feature type="transmembrane region" description="Helical" evidence="2">
    <location>
        <begin position="1949"/>
        <end position="1969"/>
    </location>
</feature>
<evidence type="ECO:0000256" key="1">
    <source>
        <dbReference type="SAM" id="Coils"/>
    </source>
</evidence>
<feature type="transmembrane region" description="Helical" evidence="2">
    <location>
        <begin position="2131"/>
        <end position="2147"/>
    </location>
</feature>
<feature type="transmembrane region" description="Helical" evidence="2">
    <location>
        <begin position="1792"/>
        <end position="1811"/>
    </location>
</feature>
<keyword evidence="1" id="KW-0175">Coiled coil</keyword>
<feature type="transmembrane region" description="Helical" evidence="2">
    <location>
        <begin position="1580"/>
        <end position="1605"/>
    </location>
</feature>
<keyword evidence="2" id="KW-0812">Transmembrane</keyword>
<dbReference type="VEuPathDB" id="PlasmoDB:PGAL8A_00148200"/>
<accession>A0A1J1GMV0</accession>
<dbReference type="OrthoDB" id="372550at2759"/>
<keyword evidence="2" id="KW-0472">Membrane</keyword>
<feature type="transmembrane region" description="Helical" evidence="2">
    <location>
        <begin position="2042"/>
        <end position="2062"/>
    </location>
</feature>
<feature type="transmembrane region" description="Helical" evidence="2">
    <location>
        <begin position="1765"/>
        <end position="1786"/>
    </location>
</feature>
<reference evidence="3" key="1">
    <citation type="submission" date="2015-04" db="EMBL/GenBank/DDBJ databases">
        <authorList>
            <consortium name="Pathogen Informatics"/>
        </authorList>
    </citation>
    <scope>NUCLEOTIDE SEQUENCE [LARGE SCALE GENOMIC DNA]</scope>
    <source>
        <strain evidence="3">8A</strain>
    </source>
</reference>
<feature type="transmembrane region" description="Helical" evidence="2">
    <location>
        <begin position="2083"/>
        <end position="2100"/>
    </location>
</feature>
<evidence type="ECO:0000313" key="4">
    <source>
        <dbReference type="Proteomes" id="UP000220797"/>
    </source>
</evidence>
<evidence type="ECO:0000313" key="3">
    <source>
        <dbReference type="EMBL" id="CRG93776.1"/>
    </source>
</evidence>
<keyword evidence="4" id="KW-1185">Reference proteome</keyword>
<organism evidence="3 4">
    <name type="scientific">Plasmodium gallinaceum</name>
    <dbReference type="NCBI Taxonomy" id="5849"/>
    <lineage>
        <taxon>Eukaryota</taxon>
        <taxon>Sar</taxon>
        <taxon>Alveolata</taxon>
        <taxon>Apicomplexa</taxon>
        <taxon>Aconoidasida</taxon>
        <taxon>Haemosporida</taxon>
        <taxon>Plasmodiidae</taxon>
        <taxon>Plasmodium</taxon>
        <taxon>Plasmodium (Haemamoeba)</taxon>
    </lineage>
</organism>
<dbReference type="EMBL" id="CVMV01000019">
    <property type="protein sequence ID" value="CRG93776.1"/>
    <property type="molecule type" value="Genomic_DNA"/>
</dbReference>
<protein>
    <submittedName>
        <fullName evidence="3">Uncharacterized protein</fullName>
    </submittedName>
</protein>
<dbReference type="Proteomes" id="UP000220797">
    <property type="component" value="Unassembled WGS sequence"/>
</dbReference>
<keyword evidence="2" id="KW-1133">Transmembrane helix</keyword>
<sequence>MKTFAFLYKLNINEKNDQNENILFSLCINKTYIYIGSTKGRIFIFKKKKLCLFEDIHYVNIIKLSTNKIITKICIIDKFNVLIIGTDNGNIFLIKNKRLIKGKEKEEEEEEEKKKKNIIKLNNHLHKNCITSIKYIIKDDSLYIFVGDIDGILSCFILKKNKNKIVQETSLLIIDKVNGAISHIEILQKLILVTCEKFNAIINFDEIIMKEKINFKNIGKKENNNYKSVFLNTKKKKVMILSLRKNGRIWLSNEEKVINTLVYYYSFFYFFYLFFFNSNNNNISFSYYKNYFLNNKYFINLLEIILTKFSNYNIPLKPNLNVCYKINNTFFILFEQTNPFMFLKNSCNTNKNLSESEKYEEDKYLKKLNLSNDIKHIKEFLKKILLEEENTENKKCISFIINNLNDAEEVLNKIKSKKIFLINIKNIKIEEILDMNVKYSYSLYKTSNSINNIKIHEILNEQDETIKKINDNNINYNYENYLSKKCSNEGDIEVNINKRSKDKINTSNMNNTNLNNNNNEFCVHNAKVNTTNKFNKRHKMSFKENMYEHYFKRDRIIDSFLSKNKLYLLYYNNNLNEDFYWTLNMNDNIFTSFNFSSRSNYKNKFNFYFCEIYLEENFELLKYLRYHIEKLKKLEKYSFYIFYMFVNIFHNYIKDRKKFYDINFFFFIEKNLITINENCYIENIEGILLRNIDVIKKNISNLLSYADKGINSLLIDKNYIYKNNFYDDKLFIIDFHYFNFNIKKIKKLYNIMKIIIIKYKYLFYKIIDNIVFSNIHNSNEQISYANKNEDETNIYKFIDFIENNYYILYNVLHYFYIFLYLEIIITNYTHRNNICLTNFPALFEKKKETIKEKEQLIFKDEKINENKGIYQKKKFYEKNRESTETIIYSNNYENNDYENIIKKLSNEINVNLNKNKKKNYTEICNKNKKNILCNIFIKNNKLYELYLLSLYNYMKNVNMYALNLKLKKKKKNQHKNFIFYKLFQHFKKKHFFFKLNSSISTFKNYELFLILYLSLSIYKKNKEYNYYRFYDKLSNYFKKKKESIKCMQINKNKKTDTFYIKGHLKKNSFLKKKFVFNINNEMEENKEKHIYNFEYLNRYYECMENISNIFYLNKYVKNIYNIEYKKKKDKINIHEFLNGSKNLYFYKKVLEGVYIININDYEQIYEYFMLYEAFFKIYRFQIILFILSRDYKMNNTTNNLVKSLFFNNYKNMEKNNISYVNIMTNKEIEFFEKFNKEVLNNNILLLDILLNTFNNIFTNSNIHLKFLIKKFSTFTYLNEYIDYIKQEEMREYNDNIILRKGKKFLYCCQNENYIKYRNYYIHCNLNNNLFTNYNSTCYVNSVNNNLIVTKPEKKYRNKYLKSKIKFMKKNNFTYFNGNNESMCKMSRKEKYVYIQYIKKKLNEYIFLNNKCNLKDRKNNAQIIFFKNLDLYNFLKIFYFLCKTKYIYHLYIKKKLERRRKVDKMSSHDNNQVMSMSKIFFRNKNRSIKISIYSKMKNKINILNYEHFYNLNKKRLSLYKGYMKYKYINNKFSICSKQIRIEKKKILKNIYYEWNSELCIQFLFYLKKNICNKFIRKKSLLILYQTFYVLILLRWKRALFLLLHIFRRKSHEIIFFLLLLIKFPYMQNYSSITLSEKNVILFYDKCIYILKNRLKFQNIIFPFLLQVSNNSHNFSFIILLIINFFFLEKSFFFKSILKSKKKMFDNYFLLHFFFFKKNIFLRKYIFSNDSFKSFHVNANFLFSGHSFIKSILKSCYKLLNFEESNYLIVLNNSIYTHFINLLFFFNINCFNFSHFHFFFFMLISSFYIGYFADFKYLLHFFDEAFSSISYKLQLINNQNEKHVNRENKMVFYHHEKNSDYINSIQKYIHLKNYEQKYKGSCYYNILNKKSGAYFLHTKEKVNPTLFYKNNNSEIIYKSILNKEKTNFYIGYNLNFIEDKNKKIDFEDDKILISINYLINFFYELLLKLLLEINLKLYNKQIELFILPNNRNTDLYIKINEFINTFYGTCILIYNKNSKEDNIYNSNNNVYKSNLDYYNKKNKIHIFLDIIDLFFNIYHNLLFIKMCFKKKRIVFINKKKHYKKYLLILIFVLFFSVTNKKGNKKSMLIFYKNNILNNNNFIIKRKIIKREKSLNILCCVLCIAHFINYFKYVKKNIKTKFLFIINYFLVNYNIFYMKQSNKKSTSSKNIHNIYKTIMKNLPKNIK</sequence>
<feature type="transmembrane region" description="Helical" evidence="2">
    <location>
        <begin position="1612"/>
        <end position="1631"/>
    </location>
</feature>
<dbReference type="SUPFAM" id="SSF50978">
    <property type="entry name" value="WD40 repeat-like"/>
    <property type="match status" value="1"/>
</dbReference>
<gene>
    <name evidence="3" type="ORF">PGAL8A_00148200</name>
</gene>
<evidence type="ECO:0000256" key="2">
    <source>
        <dbReference type="SAM" id="Phobius"/>
    </source>
</evidence>
<proteinExistence type="predicted"/>
<comment type="caution">
    <text evidence="3">The sequence shown here is derived from an EMBL/GenBank/DDBJ whole genome shotgun (WGS) entry which is preliminary data.</text>
</comment>
<name>A0A1J1GMV0_PLAGA</name>
<dbReference type="OMA" id="RKNGRIW"/>
<feature type="transmembrane region" description="Helical" evidence="2">
    <location>
        <begin position="1673"/>
        <end position="1692"/>
    </location>
</feature>
<feature type="coiled-coil region" evidence="1">
    <location>
        <begin position="96"/>
        <end position="124"/>
    </location>
</feature>
<dbReference type="RefSeq" id="XP_028526598.1">
    <property type="nucleotide sequence ID" value="XM_028675026.1"/>
</dbReference>
<dbReference type="GeneID" id="39730006"/>
<dbReference type="InterPro" id="IPR036322">
    <property type="entry name" value="WD40_repeat_dom_sf"/>
</dbReference>